<evidence type="ECO:0000256" key="6">
    <source>
        <dbReference type="ARBA" id="ARBA00023136"/>
    </source>
</evidence>
<evidence type="ECO:0000259" key="8">
    <source>
        <dbReference type="Pfam" id="PF02397"/>
    </source>
</evidence>
<dbReference type="Proteomes" id="UP000318509">
    <property type="component" value="Unassembled WGS sequence"/>
</dbReference>
<evidence type="ECO:0000256" key="7">
    <source>
        <dbReference type="SAM" id="Phobius"/>
    </source>
</evidence>
<comment type="caution">
    <text evidence="9">The sequence shown here is derived from an EMBL/GenBank/DDBJ whole genome shotgun (WGS) entry which is preliminary data.</text>
</comment>
<dbReference type="PANTHER" id="PTHR30576:SF0">
    <property type="entry name" value="UNDECAPRENYL-PHOSPHATE N-ACETYLGALACTOSAMINYL 1-PHOSPHATE TRANSFERASE-RELATED"/>
    <property type="match status" value="1"/>
</dbReference>
<name>A0A537K3C7_9BACT</name>
<dbReference type="Pfam" id="PF02397">
    <property type="entry name" value="Bac_transf"/>
    <property type="match status" value="1"/>
</dbReference>
<keyword evidence="3 9" id="KW-0808">Transferase</keyword>
<evidence type="ECO:0000313" key="10">
    <source>
        <dbReference type="Proteomes" id="UP000318509"/>
    </source>
</evidence>
<proteinExistence type="inferred from homology"/>
<evidence type="ECO:0000256" key="5">
    <source>
        <dbReference type="ARBA" id="ARBA00022989"/>
    </source>
</evidence>
<protein>
    <submittedName>
        <fullName evidence="9">Sugar transferase</fullName>
    </submittedName>
</protein>
<dbReference type="EMBL" id="VBAK01000116">
    <property type="protein sequence ID" value="TMI89992.1"/>
    <property type="molecule type" value="Genomic_DNA"/>
</dbReference>
<dbReference type="GO" id="GO:0016020">
    <property type="term" value="C:membrane"/>
    <property type="evidence" value="ECO:0007669"/>
    <property type="project" value="UniProtKB-SubCell"/>
</dbReference>
<keyword evidence="6 7" id="KW-0472">Membrane</keyword>
<keyword evidence="4 7" id="KW-0812">Transmembrane</keyword>
<dbReference type="GO" id="GO:0016780">
    <property type="term" value="F:phosphotransferase activity, for other substituted phosphate groups"/>
    <property type="evidence" value="ECO:0007669"/>
    <property type="project" value="TreeGrafter"/>
</dbReference>
<dbReference type="PANTHER" id="PTHR30576">
    <property type="entry name" value="COLANIC BIOSYNTHESIS UDP-GLUCOSE LIPID CARRIER TRANSFERASE"/>
    <property type="match status" value="1"/>
</dbReference>
<reference evidence="9 10" key="1">
    <citation type="journal article" date="2019" name="Nat. Microbiol.">
        <title>Mediterranean grassland soil C-N compound turnover is dependent on rainfall and depth, and is mediated by genomically divergent microorganisms.</title>
        <authorList>
            <person name="Diamond S."/>
            <person name="Andeer P.F."/>
            <person name="Li Z."/>
            <person name="Crits-Christoph A."/>
            <person name="Burstein D."/>
            <person name="Anantharaman K."/>
            <person name="Lane K.R."/>
            <person name="Thomas B.C."/>
            <person name="Pan C."/>
            <person name="Northen T.R."/>
            <person name="Banfield J.F."/>
        </authorList>
    </citation>
    <scope>NUCLEOTIDE SEQUENCE [LARGE SCALE GENOMIC DNA]</scope>
    <source>
        <strain evidence="9">NP_3</strain>
    </source>
</reference>
<feature type="domain" description="Bacterial sugar transferase" evidence="8">
    <location>
        <begin position="256"/>
        <end position="452"/>
    </location>
</feature>
<evidence type="ECO:0000313" key="9">
    <source>
        <dbReference type="EMBL" id="TMI89992.1"/>
    </source>
</evidence>
<accession>A0A537K3C7</accession>
<sequence length="510" mass="56121">MALILALIDGGSVLVVAGAALLIWAHPLAGRVDGLTVLTMAAGFSLCFLLAFGFADLYNFRVIRSFDALLGRVPRALLAAFPVVIVFSMLVPSARFAGDVLGSSALVVVGVVFGPFLPIRAIAYWLLRSRRFAERLLIVGGSPLARKLVGEIEMRPDCRYVVAAVVDDENENVGRVIEAIRPNRIVVALTGWRGRLPRCRLVESLAESLARGILVEDVVDTYERLTGQLALEALSPSGVIFCRDFRTTRLQSAVARAFSFLASAIALLVLAPVIGLIALLIKLDSPGPVFFIQERVGLSGRPFRLIKFRTMHPGRRSDSEWAADNRDRITRLGRLLRQFKAGHSLLDELPQLLNVLRGDMNLVGPRPHTMKDLEMMILAARNLSEISGDAIPYYSLRCSVKPGLTGWAQVRYRYANTLEEEMEKIRYDLYYIKHRSLWLDVRILFETLKMLLSGGELDAPAARPVAADEGMPVPAERRAGIRVDDRVPALAAVRGPEGSQGTWPEPEPGP</sequence>
<feature type="transmembrane region" description="Helical" evidence="7">
    <location>
        <begin position="104"/>
        <end position="127"/>
    </location>
</feature>
<dbReference type="NCBIfam" id="TIGR03025">
    <property type="entry name" value="EPS_sugtrans"/>
    <property type="match status" value="1"/>
</dbReference>
<organism evidence="9 10">
    <name type="scientific">Candidatus Segetimicrobium genomatis</name>
    <dbReference type="NCBI Taxonomy" id="2569760"/>
    <lineage>
        <taxon>Bacteria</taxon>
        <taxon>Bacillati</taxon>
        <taxon>Candidatus Sysuimicrobiota</taxon>
        <taxon>Candidatus Sysuimicrobiia</taxon>
        <taxon>Candidatus Sysuimicrobiales</taxon>
        <taxon>Candidatus Segetimicrobiaceae</taxon>
        <taxon>Candidatus Segetimicrobium</taxon>
    </lineage>
</organism>
<keyword evidence="5 7" id="KW-1133">Transmembrane helix</keyword>
<dbReference type="AlphaFoldDB" id="A0A537K3C7"/>
<evidence type="ECO:0000256" key="3">
    <source>
        <dbReference type="ARBA" id="ARBA00022679"/>
    </source>
</evidence>
<comment type="similarity">
    <text evidence="2">Belongs to the bacterial sugar transferase family.</text>
</comment>
<evidence type="ECO:0000256" key="1">
    <source>
        <dbReference type="ARBA" id="ARBA00004141"/>
    </source>
</evidence>
<gene>
    <name evidence="9" type="ORF">E6H00_08175</name>
</gene>
<feature type="transmembrane region" description="Helical" evidence="7">
    <location>
        <begin position="253"/>
        <end position="281"/>
    </location>
</feature>
<comment type="subcellular location">
    <subcellularLocation>
        <location evidence="1">Membrane</location>
        <topology evidence="1">Multi-pass membrane protein</topology>
    </subcellularLocation>
</comment>
<feature type="transmembrane region" description="Helical" evidence="7">
    <location>
        <begin position="76"/>
        <end position="98"/>
    </location>
</feature>
<dbReference type="InterPro" id="IPR017475">
    <property type="entry name" value="EPS_sugar_tfrase"/>
</dbReference>
<evidence type="ECO:0000256" key="2">
    <source>
        <dbReference type="ARBA" id="ARBA00006464"/>
    </source>
</evidence>
<evidence type="ECO:0000256" key="4">
    <source>
        <dbReference type="ARBA" id="ARBA00022692"/>
    </source>
</evidence>
<feature type="transmembrane region" description="Helical" evidence="7">
    <location>
        <begin position="35"/>
        <end position="55"/>
    </location>
</feature>
<dbReference type="InterPro" id="IPR003362">
    <property type="entry name" value="Bact_transf"/>
</dbReference>